<dbReference type="InterPro" id="IPR006530">
    <property type="entry name" value="YD"/>
</dbReference>
<dbReference type="Pfam" id="PF05593">
    <property type="entry name" value="RHS_repeat"/>
    <property type="match status" value="1"/>
</dbReference>
<dbReference type="PANTHER" id="PTHR32305">
    <property type="match status" value="1"/>
</dbReference>
<evidence type="ECO:0000256" key="5">
    <source>
        <dbReference type="SAM" id="MobiDB-lite"/>
    </source>
</evidence>
<feature type="compositionally biased region" description="Low complexity" evidence="5">
    <location>
        <begin position="122"/>
        <end position="139"/>
    </location>
</feature>
<comment type="caution">
    <text evidence="8">The sequence shown here is derived from an EMBL/GenBank/DDBJ whole genome shotgun (WGS) entry which is preliminary data.</text>
</comment>
<dbReference type="InterPro" id="IPR056823">
    <property type="entry name" value="TEN-like_YD-shell"/>
</dbReference>
<dbReference type="EMBL" id="JBIAXI010000003">
    <property type="protein sequence ID" value="MFF4772508.1"/>
    <property type="molecule type" value="Genomic_DNA"/>
</dbReference>
<feature type="region of interest" description="Disordered" evidence="5">
    <location>
        <begin position="115"/>
        <end position="142"/>
    </location>
</feature>
<feature type="region of interest" description="Disordered" evidence="5">
    <location>
        <begin position="2124"/>
        <end position="2149"/>
    </location>
</feature>
<evidence type="ECO:0000256" key="1">
    <source>
        <dbReference type="ARBA" id="ARBA00004613"/>
    </source>
</evidence>
<feature type="transmembrane region" description="Helical" evidence="6">
    <location>
        <begin position="20"/>
        <end position="41"/>
    </location>
</feature>
<dbReference type="NCBIfam" id="TIGR01643">
    <property type="entry name" value="YD_repeat_2x"/>
    <property type="match status" value="1"/>
</dbReference>
<name>A0ABW6V2A8_MICFU</name>
<dbReference type="Pfam" id="PF03534">
    <property type="entry name" value="SpvB"/>
    <property type="match status" value="1"/>
</dbReference>
<evidence type="ECO:0000313" key="8">
    <source>
        <dbReference type="EMBL" id="MFF4772508.1"/>
    </source>
</evidence>
<sequence>MAASRAWTGRYSWLRHGRRLAAAMVLFGVFLAGIGVPNGLLQQAAAETPSTKPDQSVEGRSVAAKSVPKGAEDASAPVKSVEPVWPKPGTAVVDVPAASDPVKVPGLPVSVAAVDATPKARSTPSSTSSSTPPEQSSPSRVRVETFDKEAVHRAGGIGVAVRLSRDDGGTVAAPMILSVDYSGFQDAYPADLATRLVLAEVPSCVLAAALTSECADRARSVQRVLHVSNDLKTGLLSAEVNASAPTTADDAGNASDMVYVLTTTAASSNPYTAISDFSATDLKPSGSWQSGTSGGDFTYSYPIKVPPAVGGDAPSLALSYSSSAVDSLTGYTNNQASWAGMGWDMSTAFIERRFRACSSDFQLGKHPLQGNLKDWCWESPDENDNKPSTNDMTNSQLTLSLEGKSSQIVKDTVSGTYKTVDEFGWKIEQISSGSESGQPYWRITTQDGTVYRFGFRRDASWQVPYMGDDPGEPCHDRYSSSAGPSGDKLPTNSNFCWAPWRWNLDQEVDTHSNAIDYYYTRELGNYCGAYCTGLGGSSYDRGGYLQRVEYGHNLAVTGSVPTARVVFNAVNRGTPPPGSSSWYNDTPDDLDCDLGRWCIKNSPAFYIEKRLDSIVTQTRNSSTWDDVTRLELGYKWVDSASLKPYGGKVNHLLWLDYIREVGLAGGGPGIVLPPVNFDAVLLDNRADYHRFLPGICEGRTCSDGDWTPRLSFPRIGAINNGLGGRTEVTYGQAKPCPTPWSGVPTTGWDTRAQDCYYNYIDSYTNSAGGTETVYAVYNKWLTTKVVEKDLVGGSPDRVTRYEYIGTPAWAKPFSYVDAVRTMCYDPFPILVSCIQLKEDWDQFRGYQSVRTITGSGTDPAGYSVTTTSYFRGMYDDVKADGTTRNTTVTDFEGGSYQDRRALAGRKLQEQTFRATAATASGPTAYEEIAGSRTEYALVASGNGPGIYDPVRVDDVRQVAREKVSSGWRYSETKTTYNADGLPIKVNDYGDRAVADDNTCTSTTYTRNAAKWMLNYVASEEQRAGDDCSSGQLLSRSLTLYDGSTDPASNTLTRGDVTQSRDYDSASTYVTTKATFDGYGRPLTATDPLGKTTSTTYTPAVGWPSGGITVTNPLGHTATTWASAAYGAIVGARDANGHDTNIDYDALGRAITLWTPAQPKSGDTPAAKVTYTLTFDGNLGQSTAPARIATSRLQSGSGANAKWVTTYSYDDGLGRARESQTTSPAGGRIVTATGYDARGLVSAVSAPVYNSAEAGSGLLNPAWTSLPQWSTTTFDGLGRPTAQVDMSLSAELRRTTTTYFGERTETQPPAGGKTVTYTDVNDLSTKVEQWLNGSTHYDTTYSYDASNRLIKTVDANGNARTFTYDLLGRKLTSHDPDAGDSQQSYDAAGRTTWSIDGNTQKISQTYDDLGRKTAQWAGEVGSGTKLAEWTYDTLAKGQLTSATRYTGGKAYTTRVTGYDVMGRPTGSTLSIPTVTGEEALAGDYTFTADYNTAGAQDRVGMPAAGGLPAEMVTSTFTDLGYGYGLTSDLAGGTTYVKSTSYSATGLLTGRSYGANEQVKRSLTWDTSTGRLTNVTTLAKADTTNPVTAQNDDFFYNVDDTINRILDKASAVSGGTAGQAECFTYDGLRRLSAGWTTTAASCGSGASSGDGQGIDPYAQSYTYDAVGNLSTLTNNGQTSTYRYPAAGPSSVRPNAVTSIQRPGGTDSYTYDNAGQMTGRTVAGKAATFQWDELGELTKATVDGSDTTMVYDADGNRLIRRDSTKTVLYLGSMELELAAGTITAKRYYTAPDGAVVAMRSNGSTGLTWLASGLHGSEQLAVSDATGQVSRQRYLPFGQRRGADNLPFTDRGFLGKIEDDSTGLDYLSARYYDPSIGKFISTDPLLALDNPQWANPYSYAGDNPIGLSDPTGLIPEDYGYGQNGGVKGWRKDVDAAKHHQKIKPHKTWAPAARGRQYGYCNAKCKQSIKNHKLDRMIADRRAAARHAEQDRARDLKELRAAQAKEAVQPAGILGEGEDVDAAVFQVGAAIATDGLAARAFAAGRAGAGGLPAYAESVRGETGATTPMFASEYTAPSGAKYYGATTKGGVDLSKAPATRRAVEETGHHGGCSEVACLAAAERAEGASAIQGGSMRTVRVRSRNSDRPSGTPGDPCVNFCQPLLQHLRITWGK</sequence>
<dbReference type="InterPro" id="IPR050708">
    <property type="entry name" value="T6SS_VgrG/RHS"/>
</dbReference>
<dbReference type="Gene3D" id="2.180.10.10">
    <property type="entry name" value="RHS repeat-associated core"/>
    <property type="match status" value="2"/>
</dbReference>
<dbReference type="PANTHER" id="PTHR32305:SF17">
    <property type="entry name" value="TRNA NUCLEASE WAPA"/>
    <property type="match status" value="1"/>
</dbReference>
<evidence type="ECO:0000256" key="6">
    <source>
        <dbReference type="SAM" id="Phobius"/>
    </source>
</evidence>
<organism evidence="8 9">
    <name type="scientific">Microtetraspora fusca</name>
    <dbReference type="NCBI Taxonomy" id="1997"/>
    <lineage>
        <taxon>Bacteria</taxon>
        <taxon>Bacillati</taxon>
        <taxon>Actinomycetota</taxon>
        <taxon>Actinomycetes</taxon>
        <taxon>Streptosporangiales</taxon>
        <taxon>Streptosporangiaceae</taxon>
        <taxon>Microtetraspora</taxon>
    </lineage>
</organism>
<comment type="subcellular location">
    <subcellularLocation>
        <location evidence="1">Secreted</location>
    </subcellularLocation>
</comment>
<feature type="domain" description="Teneurin-like YD-shell" evidence="7">
    <location>
        <begin position="1656"/>
        <end position="1901"/>
    </location>
</feature>
<evidence type="ECO:0000313" key="9">
    <source>
        <dbReference type="Proteomes" id="UP001602119"/>
    </source>
</evidence>
<evidence type="ECO:0000256" key="2">
    <source>
        <dbReference type="ARBA" id="ARBA00022525"/>
    </source>
</evidence>
<keyword evidence="6" id="KW-0472">Membrane</keyword>
<keyword evidence="6" id="KW-0812">Transmembrane</keyword>
<evidence type="ECO:0000256" key="3">
    <source>
        <dbReference type="ARBA" id="ARBA00022737"/>
    </source>
</evidence>
<feature type="region of interest" description="Disordered" evidence="5">
    <location>
        <begin position="45"/>
        <end position="82"/>
    </location>
</feature>
<proteinExistence type="predicted"/>
<keyword evidence="4" id="KW-0843">Virulence</keyword>
<dbReference type="Proteomes" id="UP001602119">
    <property type="component" value="Unassembled WGS sequence"/>
</dbReference>
<dbReference type="InterPro" id="IPR003284">
    <property type="entry name" value="Sal_SpvB"/>
</dbReference>
<gene>
    <name evidence="8" type="ORF">ACFY05_06585</name>
</gene>
<evidence type="ECO:0000259" key="7">
    <source>
        <dbReference type="Pfam" id="PF25023"/>
    </source>
</evidence>
<dbReference type="NCBIfam" id="TIGR03696">
    <property type="entry name" value="Rhs_assc_core"/>
    <property type="match status" value="1"/>
</dbReference>
<keyword evidence="6" id="KW-1133">Transmembrane helix</keyword>
<dbReference type="RefSeq" id="WP_387340920.1">
    <property type="nucleotide sequence ID" value="NZ_JBIAXI010000003.1"/>
</dbReference>
<dbReference type="Pfam" id="PF25023">
    <property type="entry name" value="TEN_YD-shell"/>
    <property type="match status" value="1"/>
</dbReference>
<evidence type="ECO:0000256" key="4">
    <source>
        <dbReference type="ARBA" id="ARBA00023026"/>
    </source>
</evidence>
<accession>A0ABW6V2A8</accession>
<protein>
    <submittedName>
        <fullName evidence="8">RHS repeat domain-containing protein</fullName>
    </submittedName>
</protein>
<keyword evidence="9" id="KW-1185">Reference proteome</keyword>
<keyword evidence="3" id="KW-0677">Repeat</keyword>
<dbReference type="InterPro" id="IPR031325">
    <property type="entry name" value="RHS_repeat"/>
</dbReference>
<dbReference type="InterPro" id="IPR022385">
    <property type="entry name" value="Rhs_assc_core"/>
</dbReference>
<keyword evidence="2" id="KW-0964">Secreted</keyword>
<reference evidence="8 9" key="1">
    <citation type="submission" date="2024-10" db="EMBL/GenBank/DDBJ databases">
        <title>The Natural Products Discovery Center: Release of the First 8490 Sequenced Strains for Exploring Actinobacteria Biosynthetic Diversity.</title>
        <authorList>
            <person name="Kalkreuter E."/>
            <person name="Kautsar S.A."/>
            <person name="Yang D."/>
            <person name="Bader C.D."/>
            <person name="Teijaro C.N."/>
            <person name="Fluegel L."/>
            <person name="Davis C.M."/>
            <person name="Simpson J.R."/>
            <person name="Lauterbach L."/>
            <person name="Steele A.D."/>
            <person name="Gui C."/>
            <person name="Meng S."/>
            <person name="Li G."/>
            <person name="Viehrig K."/>
            <person name="Ye F."/>
            <person name="Su P."/>
            <person name="Kiefer A.F."/>
            <person name="Nichols A."/>
            <person name="Cepeda A.J."/>
            <person name="Yan W."/>
            <person name="Fan B."/>
            <person name="Jiang Y."/>
            <person name="Adhikari A."/>
            <person name="Zheng C.-J."/>
            <person name="Schuster L."/>
            <person name="Cowan T.M."/>
            <person name="Smanski M.J."/>
            <person name="Chevrette M.G."/>
            <person name="De Carvalho L.P.S."/>
            <person name="Shen B."/>
        </authorList>
    </citation>
    <scope>NUCLEOTIDE SEQUENCE [LARGE SCALE GENOMIC DNA]</scope>
    <source>
        <strain evidence="8 9">NPDC001281</strain>
    </source>
</reference>